<evidence type="ECO:0000256" key="2">
    <source>
        <dbReference type="ARBA" id="ARBA00008445"/>
    </source>
</evidence>
<evidence type="ECO:0000256" key="3">
    <source>
        <dbReference type="ARBA" id="ARBA00022448"/>
    </source>
</evidence>
<dbReference type="NCBIfam" id="TIGR00810">
    <property type="entry name" value="secG"/>
    <property type="match status" value="1"/>
</dbReference>
<dbReference type="PANTHER" id="PTHR34182:SF1">
    <property type="entry name" value="PROTEIN-EXPORT MEMBRANE PROTEIN SECG"/>
    <property type="match status" value="1"/>
</dbReference>
<evidence type="ECO:0000256" key="6">
    <source>
        <dbReference type="ARBA" id="ARBA00022927"/>
    </source>
</evidence>
<evidence type="ECO:0000256" key="10">
    <source>
        <dbReference type="RuleBase" id="RU365087"/>
    </source>
</evidence>
<dbReference type="PRINTS" id="PR01651">
    <property type="entry name" value="SECGEXPORT"/>
</dbReference>
<keyword evidence="3 10" id="KW-0813">Transport</keyword>
<evidence type="ECO:0000256" key="8">
    <source>
        <dbReference type="ARBA" id="ARBA00023010"/>
    </source>
</evidence>
<gene>
    <name evidence="11" type="primary">secG</name>
    <name evidence="11" type="ORF">L2W38_09285</name>
</gene>
<dbReference type="Proteomes" id="UP001200430">
    <property type="component" value="Unassembled WGS sequence"/>
</dbReference>
<keyword evidence="7 10" id="KW-1133">Transmembrane helix</keyword>
<comment type="function">
    <text evidence="10">Involved in protein export. Participates in an early event of protein translocation.</text>
</comment>
<protein>
    <recommendedName>
        <fullName evidence="10">Protein-export membrane protein SecG</fullName>
    </recommendedName>
</protein>
<comment type="caution">
    <text evidence="11">The sequence shown here is derived from an EMBL/GenBank/DDBJ whole genome shotgun (WGS) entry which is preliminary data.</text>
</comment>
<dbReference type="RefSeq" id="WP_236099728.1">
    <property type="nucleotide sequence ID" value="NZ_JAKGUD010000010.1"/>
</dbReference>
<keyword evidence="4 10" id="KW-1003">Cell membrane</keyword>
<keyword evidence="5 10" id="KW-0812">Transmembrane</keyword>
<evidence type="ECO:0000313" key="12">
    <source>
        <dbReference type="Proteomes" id="UP001200430"/>
    </source>
</evidence>
<sequence length="74" mass="7960">MKTTLAIVHILLCLVLMAVVLMQHRKQGGFGGIFGGGSQADMGPNQWQRFTGLTKITVVVTTLFMVTSVALVIL</sequence>
<evidence type="ECO:0000256" key="9">
    <source>
        <dbReference type="ARBA" id="ARBA00023136"/>
    </source>
</evidence>
<comment type="similarity">
    <text evidence="2 10">Belongs to the SecG family.</text>
</comment>
<keyword evidence="9 10" id="KW-0472">Membrane</keyword>
<keyword evidence="8 10" id="KW-0811">Translocation</keyword>
<dbReference type="InterPro" id="IPR004692">
    <property type="entry name" value="SecG"/>
</dbReference>
<evidence type="ECO:0000256" key="5">
    <source>
        <dbReference type="ARBA" id="ARBA00022692"/>
    </source>
</evidence>
<reference evidence="11 12" key="1">
    <citation type="submission" date="2022-01" db="EMBL/GenBank/DDBJ databases">
        <title>Dethiosulfovibrio faecalis sp. nov., a novel proteolytic, non-sulfur-reducing bacterium isolated from a marine aquaculture solid waste bioreactor.</title>
        <authorList>
            <person name="Grabowski S."/>
            <person name="Apolinario E."/>
            <person name="Schneider N."/>
            <person name="Marshall C.W."/>
            <person name="Sowers K.R."/>
        </authorList>
    </citation>
    <scope>NUCLEOTIDE SEQUENCE [LARGE SCALE GENOMIC DNA]</scope>
    <source>
        <strain evidence="11 12">DSM 12537</strain>
    </source>
</reference>
<evidence type="ECO:0000256" key="7">
    <source>
        <dbReference type="ARBA" id="ARBA00022989"/>
    </source>
</evidence>
<keyword evidence="12" id="KW-1185">Reference proteome</keyword>
<feature type="transmembrane region" description="Helical" evidence="10">
    <location>
        <begin position="52"/>
        <end position="73"/>
    </location>
</feature>
<comment type="subcellular location">
    <subcellularLocation>
        <location evidence="1 10">Cell membrane</location>
        <topology evidence="1 10">Multi-pass membrane protein</topology>
    </subcellularLocation>
</comment>
<dbReference type="Pfam" id="PF03840">
    <property type="entry name" value="SecG"/>
    <property type="match status" value="1"/>
</dbReference>
<dbReference type="EMBL" id="JAKGUD010000010">
    <property type="protein sequence ID" value="MCF4143013.1"/>
    <property type="molecule type" value="Genomic_DNA"/>
</dbReference>
<keyword evidence="6 10" id="KW-0653">Protein transport</keyword>
<proteinExistence type="inferred from homology"/>
<dbReference type="PANTHER" id="PTHR34182">
    <property type="entry name" value="PROTEIN-EXPORT MEMBRANE PROTEIN SECG"/>
    <property type="match status" value="1"/>
</dbReference>
<evidence type="ECO:0000256" key="4">
    <source>
        <dbReference type="ARBA" id="ARBA00022475"/>
    </source>
</evidence>
<organism evidence="11 12">
    <name type="scientific">Dethiosulfovibrio marinus</name>
    <dbReference type="NCBI Taxonomy" id="133532"/>
    <lineage>
        <taxon>Bacteria</taxon>
        <taxon>Thermotogati</taxon>
        <taxon>Synergistota</taxon>
        <taxon>Synergistia</taxon>
        <taxon>Synergistales</taxon>
        <taxon>Dethiosulfovibrionaceae</taxon>
        <taxon>Dethiosulfovibrio</taxon>
    </lineage>
</organism>
<accession>A0ABS9ET88</accession>
<name>A0ABS9ET88_9BACT</name>
<evidence type="ECO:0000313" key="11">
    <source>
        <dbReference type="EMBL" id="MCF4143013.1"/>
    </source>
</evidence>
<evidence type="ECO:0000256" key="1">
    <source>
        <dbReference type="ARBA" id="ARBA00004651"/>
    </source>
</evidence>
<feature type="transmembrane region" description="Helical" evidence="10">
    <location>
        <begin position="6"/>
        <end position="22"/>
    </location>
</feature>